<proteinExistence type="predicted"/>
<dbReference type="Proteomes" id="UP000076761">
    <property type="component" value="Unassembled WGS sequence"/>
</dbReference>
<dbReference type="OrthoDB" id="420564at2759"/>
<sequence>MFTPALGFHAPPDRDIREGLDAVPLTVLRVPSGTDIPHDVQIRDLAYLGSYHWMESDTPTFVVPGCPRRWLNKRLPFTVTADKGRSYLSENEHHMPGNALVPLLRAVDLVEEEADKDPFKWHTVDLVTDRRGMRKLLRWINGKADRNFRIDTQLAGSHTVLFNQWEAHTTENASGNFGLTFERATCATSPGCERGHTRIVSYDFDGLKVVLRFNVDAFLPTSSSSTSGSSSPVSVDSLASDLAHLGLELPPRLNAEDAKPDPISGLRVIRTGTADIAQDSLLELTTRSEKGMARFNWAESYPQLFLSQTPNHYLAIHRNGRFRTIVKRKLGSPEMREVERKVQPSLKKLRQILQIVHDLVIEHGETGRLSLVCVGGVLKVFKRTVVDSFLPDQFLSRFHGC</sequence>
<evidence type="ECO:0000313" key="1">
    <source>
        <dbReference type="EMBL" id="KZT22808.1"/>
    </source>
</evidence>
<dbReference type="PANTHER" id="PTHR35179:SF2">
    <property type="entry name" value="START DOMAIN-CONTAINING PROTEIN"/>
    <property type="match status" value="1"/>
</dbReference>
<dbReference type="PANTHER" id="PTHR35179">
    <property type="entry name" value="PROTEIN CBG02620"/>
    <property type="match status" value="1"/>
</dbReference>
<dbReference type="AlphaFoldDB" id="A0A165QSC3"/>
<organism evidence="1 2">
    <name type="scientific">Neolentinus lepideus HHB14362 ss-1</name>
    <dbReference type="NCBI Taxonomy" id="1314782"/>
    <lineage>
        <taxon>Eukaryota</taxon>
        <taxon>Fungi</taxon>
        <taxon>Dikarya</taxon>
        <taxon>Basidiomycota</taxon>
        <taxon>Agaricomycotina</taxon>
        <taxon>Agaricomycetes</taxon>
        <taxon>Gloeophyllales</taxon>
        <taxon>Gloeophyllaceae</taxon>
        <taxon>Neolentinus</taxon>
    </lineage>
</organism>
<reference evidence="1 2" key="1">
    <citation type="journal article" date="2016" name="Mol. Biol. Evol.">
        <title>Comparative Genomics of Early-Diverging Mushroom-Forming Fungi Provides Insights into the Origins of Lignocellulose Decay Capabilities.</title>
        <authorList>
            <person name="Nagy L.G."/>
            <person name="Riley R."/>
            <person name="Tritt A."/>
            <person name="Adam C."/>
            <person name="Daum C."/>
            <person name="Floudas D."/>
            <person name="Sun H."/>
            <person name="Yadav J.S."/>
            <person name="Pangilinan J."/>
            <person name="Larsson K.H."/>
            <person name="Matsuura K."/>
            <person name="Barry K."/>
            <person name="Labutti K."/>
            <person name="Kuo R."/>
            <person name="Ohm R.A."/>
            <person name="Bhattacharya S.S."/>
            <person name="Shirouzu T."/>
            <person name="Yoshinaga Y."/>
            <person name="Martin F.M."/>
            <person name="Grigoriev I.V."/>
            <person name="Hibbett D.S."/>
        </authorList>
    </citation>
    <scope>NUCLEOTIDE SEQUENCE [LARGE SCALE GENOMIC DNA]</scope>
    <source>
        <strain evidence="1 2">HHB14362 ss-1</strain>
    </source>
</reference>
<name>A0A165QSC3_9AGAM</name>
<evidence type="ECO:0008006" key="3">
    <source>
        <dbReference type="Google" id="ProtNLM"/>
    </source>
</evidence>
<accession>A0A165QSC3</accession>
<dbReference type="EMBL" id="KV425591">
    <property type="protein sequence ID" value="KZT22808.1"/>
    <property type="molecule type" value="Genomic_DNA"/>
</dbReference>
<evidence type="ECO:0000313" key="2">
    <source>
        <dbReference type="Proteomes" id="UP000076761"/>
    </source>
</evidence>
<keyword evidence="2" id="KW-1185">Reference proteome</keyword>
<gene>
    <name evidence="1" type="ORF">NEOLEDRAFT_1118864</name>
</gene>
<protein>
    <recommendedName>
        <fullName evidence="3">Geranylgeranyl pyrophosphate synthetase</fullName>
    </recommendedName>
</protein>
<dbReference type="STRING" id="1314782.A0A165QSC3"/>
<dbReference type="InParanoid" id="A0A165QSC3"/>